<dbReference type="Gene3D" id="3.10.290.10">
    <property type="entry name" value="RNA-binding S4 domain"/>
    <property type="match status" value="1"/>
</dbReference>
<evidence type="ECO:0000313" key="9">
    <source>
        <dbReference type="Proteomes" id="UP000199652"/>
    </source>
</evidence>
<dbReference type="SUPFAM" id="SSF55174">
    <property type="entry name" value="Alpha-L RNA-binding motif"/>
    <property type="match status" value="1"/>
</dbReference>
<accession>A0A1H3J9U8</accession>
<keyword evidence="9" id="KW-1185">Reference proteome</keyword>
<proteinExistence type="inferred from homology"/>
<dbReference type="GO" id="GO:0003723">
    <property type="term" value="F:RNA binding"/>
    <property type="evidence" value="ECO:0007669"/>
    <property type="project" value="UniProtKB-KW"/>
</dbReference>
<dbReference type="PANTHER" id="PTHR21600">
    <property type="entry name" value="MITOCHONDRIAL RNA PSEUDOURIDINE SYNTHASE"/>
    <property type="match status" value="1"/>
</dbReference>
<protein>
    <recommendedName>
        <fullName evidence="4">RNA pseudouridylate synthase</fullName>
    </recommendedName>
    <alternativeName>
        <fullName evidence="5">RNA-uridine isomerase</fullName>
    </alternativeName>
</protein>
<evidence type="ECO:0000256" key="2">
    <source>
        <dbReference type="ARBA" id="ARBA00010876"/>
    </source>
</evidence>
<dbReference type="PANTHER" id="PTHR21600:SF92">
    <property type="entry name" value="RIBOSOMAL LARGE SUBUNIT PSEUDOURIDINE SYNTHASE C"/>
    <property type="match status" value="1"/>
</dbReference>
<dbReference type="InterPro" id="IPR020103">
    <property type="entry name" value="PsdUridine_synth_cat_dom_sf"/>
</dbReference>
<evidence type="ECO:0000313" key="8">
    <source>
        <dbReference type="EMBL" id="SDY35964.1"/>
    </source>
</evidence>
<comment type="catalytic activity">
    <reaction evidence="1">
        <text>a uridine in RNA = a pseudouridine in RNA</text>
        <dbReference type="Rhea" id="RHEA:48348"/>
        <dbReference type="Rhea" id="RHEA-COMP:12068"/>
        <dbReference type="Rhea" id="RHEA-COMP:12069"/>
        <dbReference type="ChEBI" id="CHEBI:65314"/>
        <dbReference type="ChEBI" id="CHEBI:65315"/>
    </reaction>
</comment>
<gene>
    <name evidence="8" type="ORF">SAMN04488579_12751</name>
</gene>
<dbReference type="Gene3D" id="3.30.2350.10">
    <property type="entry name" value="Pseudouridine synthase"/>
    <property type="match status" value="1"/>
</dbReference>
<dbReference type="PROSITE" id="PS50889">
    <property type="entry name" value="S4"/>
    <property type="match status" value="1"/>
</dbReference>
<dbReference type="InterPro" id="IPR050188">
    <property type="entry name" value="RluA_PseudoU_synthase"/>
</dbReference>
<feature type="domain" description="Pseudouridine synthase RsuA/RluA-like" evidence="7">
    <location>
        <begin position="99"/>
        <end position="249"/>
    </location>
</feature>
<evidence type="ECO:0000256" key="6">
    <source>
        <dbReference type="PROSITE-ProRule" id="PRU00182"/>
    </source>
</evidence>
<name>A0A1H3J9U8_EUBBA</name>
<dbReference type="AlphaFoldDB" id="A0A1H3J9U8"/>
<evidence type="ECO:0000259" key="7">
    <source>
        <dbReference type="Pfam" id="PF00849"/>
    </source>
</evidence>
<dbReference type="RefSeq" id="WP_090246941.1">
    <property type="nucleotide sequence ID" value="NZ_FNOU01000027.1"/>
</dbReference>
<keyword evidence="3" id="KW-0413">Isomerase</keyword>
<reference evidence="9" key="1">
    <citation type="submission" date="2016-10" db="EMBL/GenBank/DDBJ databases">
        <authorList>
            <person name="Varghese N."/>
            <person name="Submissions S."/>
        </authorList>
    </citation>
    <scope>NUCLEOTIDE SEQUENCE [LARGE SCALE GENOMIC DNA]</scope>
    <source>
        <strain evidence="9">VPI 5359</strain>
    </source>
</reference>
<evidence type="ECO:0000256" key="5">
    <source>
        <dbReference type="ARBA" id="ARBA00033164"/>
    </source>
</evidence>
<dbReference type="SUPFAM" id="SSF55120">
    <property type="entry name" value="Pseudouridine synthase"/>
    <property type="match status" value="1"/>
</dbReference>
<dbReference type="Pfam" id="PF00849">
    <property type="entry name" value="PseudoU_synth_2"/>
    <property type="match status" value="1"/>
</dbReference>
<dbReference type="GO" id="GO:0140098">
    <property type="term" value="F:catalytic activity, acting on RNA"/>
    <property type="evidence" value="ECO:0007669"/>
    <property type="project" value="UniProtKB-ARBA"/>
</dbReference>
<dbReference type="GO" id="GO:0009982">
    <property type="term" value="F:pseudouridine synthase activity"/>
    <property type="evidence" value="ECO:0007669"/>
    <property type="project" value="InterPro"/>
</dbReference>
<dbReference type="STRING" id="1528.SAMN04488579_12751"/>
<dbReference type="GO" id="GO:0000455">
    <property type="term" value="P:enzyme-directed rRNA pseudouridine synthesis"/>
    <property type="evidence" value="ECO:0007669"/>
    <property type="project" value="TreeGrafter"/>
</dbReference>
<evidence type="ECO:0000256" key="3">
    <source>
        <dbReference type="ARBA" id="ARBA00023235"/>
    </source>
</evidence>
<dbReference type="InterPro" id="IPR006145">
    <property type="entry name" value="PsdUridine_synth_RsuA/RluA"/>
</dbReference>
<evidence type="ECO:0000256" key="4">
    <source>
        <dbReference type="ARBA" id="ARBA00031870"/>
    </source>
</evidence>
<dbReference type="Proteomes" id="UP000199652">
    <property type="component" value="Unassembled WGS sequence"/>
</dbReference>
<keyword evidence="6" id="KW-0694">RNA-binding</keyword>
<dbReference type="OrthoDB" id="9807829at2"/>
<dbReference type="CDD" id="cd02869">
    <property type="entry name" value="PseudoU_synth_RluA_like"/>
    <property type="match status" value="1"/>
</dbReference>
<organism evidence="8 9">
    <name type="scientific">Eubacterium barkeri</name>
    <name type="common">Clostridium barkeri</name>
    <dbReference type="NCBI Taxonomy" id="1528"/>
    <lineage>
        <taxon>Bacteria</taxon>
        <taxon>Bacillati</taxon>
        <taxon>Bacillota</taxon>
        <taxon>Clostridia</taxon>
        <taxon>Eubacteriales</taxon>
        <taxon>Eubacteriaceae</taxon>
        <taxon>Eubacterium</taxon>
    </lineage>
</organism>
<evidence type="ECO:0000256" key="1">
    <source>
        <dbReference type="ARBA" id="ARBA00000073"/>
    </source>
</evidence>
<comment type="similarity">
    <text evidence="2">Belongs to the pseudouridine synthase RluA family.</text>
</comment>
<sequence length="315" mass="35319">MKELYIDTNAAGQRIDRYLLKRFPRASKGFLQKMLRKKQITLNQGRAQPQTFLNEGDCIQVFFSDETIDHFSGTGQKVPTPPMLPNNTLFDRPIYEDEHILVLNKPQGMLTQPDASGEPALSDWLSTAIKNDGRTFHPAPSNRLDKNTSGIIMIPKDYPTQKLVNTAIRSRSILKEYLALVKGTIAPSLTLQDQLVKDGATNRVTIGAGEEGVSAHLSCVRIASNQDTSLVCIRLFTGRAHQIRVQLAAANHPIIGDPKYGHRTVNKAFLERYGLRRQLLHSVHYAIPDLNYDFKAPLPQDFQSILKDLGYTEVD</sequence>
<dbReference type="InterPro" id="IPR036986">
    <property type="entry name" value="S4_RNA-bd_sf"/>
</dbReference>
<dbReference type="EMBL" id="FNOU01000027">
    <property type="protein sequence ID" value="SDY35964.1"/>
    <property type="molecule type" value="Genomic_DNA"/>
</dbReference>